<dbReference type="CDD" id="cd04301">
    <property type="entry name" value="NAT_SF"/>
    <property type="match status" value="1"/>
</dbReference>
<dbReference type="PANTHER" id="PTHR43441:SF11">
    <property type="entry name" value="RIBOSOMAL-PROTEIN-SERINE ACETYLTRANSFERASE"/>
    <property type="match status" value="1"/>
</dbReference>
<dbReference type="InterPro" id="IPR016181">
    <property type="entry name" value="Acyl_CoA_acyltransferase"/>
</dbReference>
<dbReference type="Gene3D" id="3.40.630.30">
    <property type="match status" value="1"/>
</dbReference>
<accession>A0A6B3LTA0</accession>
<dbReference type="PANTHER" id="PTHR43441">
    <property type="entry name" value="RIBOSOMAL-PROTEIN-SERINE ACETYLTRANSFERASE"/>
    <property type="match status" value="1"/>
</dbReference>
<name>A0A6B3LTA0_9BACT</name>
<gene>
    <name evidence="2" type="ORF">GXP69_05995</name>
</gene>
<dbReference type="InterPro" id="IPR000182">
    <property type="entry name" value="GNAT_dom"/>
</dbReference>
<evidence type="ECO:0000259" key="1">
    <source>
        <dbReference type="PROSITE" id="PS51186"/>
    </source>
</evidence>
<dbReference type="GO" id="GO:1990189">
    <property type="term" value="F:protein N-terminal-serine acetyltransferase activity"/>
    <property type="evidence" value="ECO:0007669"/>
    <property type="project" value="TreeGrafter"/>
</dbReference>
<reference evidence="2 3" key="1">
    <citation type="submission" date="2020-02" db="EMBL/GenBank/DDBJ databases">
        <authorList>
            <person name="Kim M.K."/>
        </authorList>
    </citation>
    <scope>NUCLEOTIDE SEQUENCE [LARGE SCALE GENOMIC DNA]</scope>
    <source>
        <strain evidence="2 3">BT327</strain>
    </source>
</reference>
<dbReference type="GO" id="GO:0008999">
    <property type="term" value="F:protein-N-terminal-alanine acetyltransferase activity"/>
    <property type="evidence" value="ECO:0007669"/>
    <property type="project" value="TreeGrafter"/>
</dbReference>
<proteinExistence type="predicted"/>
<dbReference type="PROSITE" id="PS51186">
    <property type="entry name" value="GNAT"/>
    <property type="match status" value="1"/>
</dbReference>
<evidence type="ECO:0000313" key="3">
    <source>
        <dbReference type="Proteomes" id="UP000474777"/>
    </source>
</evidence>
<comment type="caution">
    <text evidence="2">The sequence shown here is derived from an EMBL/GenBank/DDBJ whole genome shotgun (WGS) entry which is preliminary data.</text>
</comment>
<protein>
    <submittedName>
        <fullName evidence="2">GNAT family N-acetyltransferase</fullName>
    </submittedName>
</protein>
<keyword evidence="2" id="KW-0808">Transferase</keyword>
<evidence type="ECO:0000313" key="2">
    <source>
        <dbReference type="EMBL" id="NEM97238.1"/>
    </source>
</evidence>
<dbReference type="InterPro" id="IPR051908">
    <property type="entry name" value="Ribosomal_N-acetyltransferase"/>
</dbReference>
<dbReference type="AlphaFoldDB" id="A0A6B3LTA0"/>
<dbReference type="Proteomes" id="UP000474777">
    <property type="component" value="Unassembled WGS sequence"/>
</dbReference>
<dbReference type="Pfam" id="PF13302">
    <property type="entry name" value="Acetyltransf_3"/>
    <property type="match status" value="1"/>
</dbReference>
<sequence>MLTIAPDLYLRPVTVDDATALYKIIDSQRTYLREWLPFVDLTRQQSDTALYLQSIVSNPADKVFVIIFEEAVVGLIGFKAIEYFNHKLEIGYWLSEHQQGKGIMRRSCSRLLQHAFEHMNMNRVQLKVAIGNHRSSNIPEKLGFTLEGIEREGELLNGHFHDLRVYSLLKREWQAQQQMN</sequence>
<organism evidence="2 3">
    <name type="scientific">Pontibacter burrus</name>
    <dbReference type="NCBI Taxonomy" id="2704466"/>
    <lineage>
        <taxon>Bacteria</taxon>
        <taxon>Pseudomonadati</taxon>
        <taxon>Bacteroidota</taxon>
        <taxon>Cytophagia</taxon>
        <taxon>Cytophagales</taxon>
        <taxon>Hymenobacteraceae</taxon>
        <taxon>Pontibacter</taxon>
    </lineage>
</organism>
<dbReference type="SUPFAM" id="SSF55729">
    <property type="entry name" value="Acyl-CoA N-acyltransferases (Nat)"/>
    <property type="match status" value="1"/>
</dbReference>
<dbReference type="EMBL" id="JAAGWD010000002">
    <property type="protein sequence ID" value="NEM97238.1"/>
    <property type="molecule type" value="Genomic_DNA"/>
</dbReference>
<dbReference type="GO" id="GO:0005737">
    <property type="term" value="C:cytoplasm"/>
    <property type="evidence" value="ECO:0007669"/>
    <property type="project" value="TreeGrafter"/>
</dbReference>
<feature type="domain" description="N-acetyltransferase" evidence="1">
    <location>
        <begin position="8"/>
        <end position="172"/>
    </location>
</feature>
<keyword evidence="3" id="KW-1185">Reference proteome</keyword>